<dbReference type="PANTHER" id="PTHR12746:SF2">
    <property type="entry name" value="60S RIBOSOMAL EXPORT PROTEIN NMD3"/>
    <property type="match status" value="1"/>
</dbReference>
<dbReference type="PANTHER" id="PTHR12746">
    <property type="entry name" value="NONSENSE-MEDIATED MRNA DECAY PROTEIN 3"/>
    <property type="match status" value="1"/>
</dbReference>
<evidence type="ECO:0000256" key="2">
    <source>
        <dbReference type="ARBA" id="ARBA00017035"/>
    </source>
</evidence>
<evidence type="ECO:0000313" key="11">
    <source>
        <dbReference type="EMBL" id="NDV31213.1"/>
    </source>
</evidence>
<dbReference type="InterPro" id="IPR048898">
    <property type="entry name" value="OB_NMD3"/>
</dbReference>
<dbReference type="EMBL" id="GIBP01002244">
    <property type="protein sequence ID" value="NDV31213.1"/>
    <property type="molecule type" value="Transcribed_RNA"/>
</dbReference>
<sequence length="467" mass="54120">MCIKCIMSRVDITEGIPKQIEGYFCKGCDRYHQPPTYWFFADLESKELLSYCLKRIRGLNKVRLVDAGFVWTEPHSRRLKVKLKIQKEVFNGTIIQQDFIVEMVLLHHFCPECHRTEAKDTWNAVAQVRQHVSHKRTFLWIEQMIIKHKAQSRILNIKEEPDGLDFYFHTQTACVKFINFLQSIVPVTFKQSKQLISADVKSNTYNYKFTYSIELPPICKDDLVCLPSKLANQLGNISPLVLCTKVSNILYFIDPFTAQVTEISEPSRYWSYAFKSISTRDLLTEFIVLDIDIIDRKPSKYALAEATVARADSMGTSDKTYFTVTHLGNILNIGDSVYGYDLENSNFNENDITALKGKTVRSEIILVKKHYERRKRRYWKLAQLAIEEGETKDRKGRQTSRDRNVDDFMNDLEEDPELRSQINLYKVDDMPETEESQMDDADLPGVAIDELQDLVEDLTLGVDAENE</sequence>
<dbReference type="GO" id="GO:0043023">
    <property type="term" value="F:ribosomal large subunit binding"/>
    <property type="evidence" value="ECO:0007669"/>
    <property type="project" value="InterPro"/>
</dbReference>
<name>A0A6B2L2H3_9EUKA</name>
<evidence type="ECO:0000256" key="3">
    <source>
        <dbReference type="ARBA" id="ARBA00022448"/>
    </source>
</evidence>
<feature type="domain" description="Nmd3 N-terminal" evidence="8">
    <location>
        <begin position="1"/>
        <end position="215"/>
    </location>
</feature>
<keyword evidence="5 7" id="KW-0653">Protein transport</keyword>
<dbReference type="GO" id="GO:0015031">
    <property type="term" value="P:protein transport"/>
    <property type="evidence" value="ECO:0007669"/>
    <property type="project" value="UniProtKB-KW"/>
</dbReference>
<dbReference type="InterPro" id="IPR048899">
    <property type="entry name" value="NMD_SH3"/>
</dbReference>
<comment type="subcellular location">
    <subcellularLocation>
        <location evidence="7">Cytoplasm</location>
    </subcellularLocation>
    <subcellularLocation>
        <location evidence="7">Nucleus</location>
    </subcellularLocation>
</comment>
<evidence type="ECO:0000259" key="8">
    <source>
        <dbReference type="Pfam" id="PF04981"/>
    </source>
</evidence>
<dbReference type="InterPro" id="IPR039768">
    <property type="entry name" value="Nmd3"/>
</dbReference>
<dbReference type="InterPro" id="IPR007064">
    <property type="entry name" value="Nmd3_N"/>
</dbReference>
<evidence type="ECO:0000256" key="7">
    <source>
        <dbReference type="RuleBase" id="RU364108"/>
    </source>
</evidence>
<proteinExistence type="inferred from homology"/>
<dbReference type="Pfam" id="PF21193">
    <property type="entry name" value="NMD_SH3"/>
    <property type="match status" value="1"/>
</dbReference>
<dbReference type="GO" id="GO:0005634">
    <property type="term" value="C:nucleus"/>
    <property type="evidence" value="ECO:0007669"/>
    <property type="project" value="UniProtKB-SubCell"/>
</dbReference>
<dbReference type="Pfam" id="PF21192">
    <property type="entry name" value="OB_NMD3"/>
    <property type="match status" value="1"/>
</dbReference>
<evidence type="ECO:0000256" key="6">
    <source>
        <dbReference type="ARBA" id="ARBA00023242"/>
    </source>
</evidence>
<keyword evidence="4 7" id="KW-0963">Cytoplasm</keyword>
<reference evidence="11" key="1">
    <citation type="journal article" date="2020" name="J. Eukaryot. Microbiol.">
        <title>De novo Sequencing, Assembly and Annotation of the Transcriptome for the Free-Living Testate Amoeba Arcella intermedia.</title>
        <authorList>
            <person name="Ribeiro G.M."/>
            <person name="Porfirio-Sousa A.L."/>
            <person name="Maurer-Alcala X.X."/>
            <person name="Katz L.A."/>
            <person name="Lahr D.J.G."/>
        </authorList>
    </citation>
    <scope>NUCLEOTIDE SEQUENCE</scope>
</reference>
<organism evidence="11">
    <name type="scientific">Arcella intermedia</name>
    <dbReference type="NCBI Taxonomy" id="1963864"/>
    <lineage>
        <taxon>Eukaryota</taxon>
        <taxon>Amoebozoa</taxon>
        <taxon>Tubulinea</taxon>
        <taxon>Elardia</taxon>
        <taxon>Arcellinida</taxon>
        <taxon>Sphaerothecina</taxon>
        <taxon>Arcellidae</taxon>
        <taxon>Arcella</taxon>
    </lineage>
</organism>
<dbReference type="Pfam" id="PF04981">
    <property type="entry name" value="NMD3"/>
    <property type="match status" value="1"/>
</dbReference>
<feature type="domain" description="60S ribosomal export protein NMD3 SH3" evidence="10">
    <location>
        <begin position="218"/>
        <end position="265"/>
    </location>
</feature>
<keyword evidence="3 7" id="KW-0813">Transport</keyword>
<dbReference type="GO" id="GO:0000055">
    <property type="term" value="P:ribosomal large subunit export from nucleus"/>
    <property type="evidence" value="ECO:0007669"/>
    <property type="project" value="TreeGrafter"/>
</dbReference>
<evidence type="ECO:0000259" key="9">
    <source>
        <dbReference type="Pfam" id="PF21192"/>
    </source>
</evidence>
<evidence type="ECO:0000259" key="10">
    <source>
        <dbReference type="Pfam" id="PF21193"/>
    </source>
</evidence>
<accession>A0A6B2L2H3</accession>
<evidence type="ECO:0000256" key="5">
    <source>
        <dbReference type="ARBA" id="ARBA00022927"/>
    </source>
</evidence>
<evidence type="ECO:0000256" key="1">
    <source>
        <dbReference type="ARBA" id="ARBA00009794"/>
    </source>
</evidence>
<protein>
    <recommendedName>
        <fullName evidence="2 7">60S ribosomal export protein NMD3</fullName>
    </recommendedName>
</protein>
<dbReference type="AlphaFoldDB" id="A0A6B2L2H3"/>
<comment type="similarity">
    <text evidence="1 7">Belongs to the NMD3 family.</text>
</comment>
<comment type="function">
    <text evidence="7">Acts as an adapter for the XPO1/CRM1-mediated export of the 60S ribosomal subunit.</text>
</comment>
<feature type="domain" description="60S ribosomal export protein NMD3 OB-fold" evidence="9">
    <location>
        <begin position="283"/>
        <end position="369"/>
    </location>
</feature>
<dbReference type="GO" id="GO:0005737">
    <property type="term" value="C:cytoplasm"/>
    <property type="evidence" value="ECO:0007669"/>
    <property type="project" value="UniProtKB-SubCell"/>
</dbReference>
<keyword evidence="6 7" id="KW-0539">Nucleus</keyword>
<evidence type="ECO:0000256" key="4">
    <source>
        <dbReference type="ARBA" id="ARBA00022490"/>
    </source>
</evidence>